<reference evidence="1 2" key="1">
    <citation type="submission" date="2015-08" db="EMBL/GenBank/DDBJ databases">
        <title>Next Generation Sequencing and Analysis of the Genome of Puccinia sorghi L Schw, the Causal Agent of Maize Common Rust.</title>
        <authorList>
            <person name="Rochi L."/>
            <person name="Burguener G."/>
            <person name="Darino M."/>
            <person name="Turjanski A."/>
            <person name="Kreff E."/>
            <person name="Dieguez M.J."/>
            <person name="Sacco F."/>
        </authorList>
    </citation>
    <scope>NUCLEOTIDE SEQUENCE [LARGE SCALE GENOMIC DNA]</scope>
    <source>
        <strain evidence="1 2">RO10H11247</strain>
    </source>
</reference>
<dbReference type="EMBL" id="LAVV01010455">
    <property type="protein sequence ID" value="KNZ49014.1"/>
    <property type="molecule type" value="Genomic_DNA"/>
</dbReference>
<comment type="caution">
    <text evidence="1">The sequence shown here is derived from an EMBL/GenBank/DDBJ whole genome shotgun (WGS) entry which is preliminary data.</text>
</comment>
<name>A0A0L6UKG1_9BASI</name>
<evidence type="ECO:0000313" key="1">
    <source>
        <dbReference type="EMBL" id="KNZ49014.1"/>
    </source>
</evidence>
<protein>
    <submittedName>
        <fullName evidence="1">Uncharacterized protein</fullName>
    </submittedName>
</protein>
<dbReference type="Proteomes" id="UP000037035">
    <property type="component" value="Unassembled WGS sequence"/>
</dbReference>
<dbReference type="AlphaFoldDB" id="A0A0L6UKG1"/>
<dbReference type="VEuPathDB" id="FungiDB:VP01_5261g1"/>
<accession>A0A0L6UKG1</accession>
<gene>
    <name evidence="1" type="ORF">VP01_5261g1</name>
</gene>
<proteinExistence type="predicted"/>
<evidence type="ECO:0000313" key="2">
    <source>
        <dbReference type="Proteomes" id="UP000037035"/>
    </source>
</evidence>
<organism evidence="1 2">
    <name type="scientific">Puccinia sorghi</name>
    <dbReference type="NCBI Taxonomy" id="27349"/>
    <lineage>
        <taxon>Eukaryota</taxon>
        <taxon>Fungi</taxon>
        <taxon>Dikarya</taxon>
        <taxon>Basidiomycota</taxon>
        <taxon>Pucciniomycotina</taxon>
        <taxon>Pucciniomycetes</taxon>
        <taxon>Pucciniales</taxon>
        <taxon>Pucciniaceae</taxon>
        <taxon>Puccinia</taxon>
    </lineage>
</organism>
<sequence>MEEGSTDGKKQRNLMCFLLNSLLSKACLQYIQPQMVIEILDSSAFWRQWNTVKRLLRGKKALKTIISNLKFSRIKEKIPPLKWLRKMDHRKAIANTSQRPVSFLSMEEYLSLIPNCKIRKFKTGSHLLNACQWKSLGLGALEGN</sequence>
<keyword evidence="2" id="KW-1185">Reference proteome</keyword>